<dbReference type="Proteomes" id="UP000054683">
    <property type="component" value="Unassembled WGS sequence"/>
</dbReference>
<reference evidence="1 2" key="1">
    <citation type="submission" date="2016-01" db="EMBL/GenBank/DDBJ databases">
        <authorList>
            <person name="Oliw E.H."/>
        </authorList>
    </citation>
    <scope>NUCLEOTIDE SEQUENCE [LARGE SCALE GENOMIC DNA]</scope>
    <source>
        <strain evidence="1">LMG 27134</strain>
    </source>
</reference>
<accession>A0A158F788</accession>
<sequence length="45" mass="5242">MVSLELRFDVYATPFKYRFLGRGIGRGWSWDTSFSALRCRHCPSA</sequence>
<protein>
    <submittedName>
        <fullName evidence="1">Uncharacterized protein</fullName>
    </submittedName>
</protein>
<dbReference type="EMBL" id="FCOK02000003">
    <property type="protein sequence ID" value="SAL15624.1"/>
    <property type="molecule type" value="Genomic_DNA"/>
</dbReference>
<proteinExistence type="predicted"/>
<evidence type="ECO:0000313" key="2">
    <source>
        <dbReference type="Proteomes" id="UP000054683"/>
    </source>
</evidence>
<dbReference type="AlphaFoldDB" id="A0A158F788"/>
<organism evidence="1 2">
    <name type="scientific">Caballeronia udeis</name>
    <dbReference type="NCBI Taxonomy" id="1232866"/>
    <lineage>
        <taxon>Bacteria</taxon>
        <taxon>Pseudomonadati</taxon>
        <taxon>Pseudomonadota</taxon>
        <taxon>Betaproteobacteria</taxon>
        <taxon>Burkholderiales</taxon>
        <taxon>Burkholderiaceae</taxon>
        <taxon>Caballeronia</taxon>
    </lineage>
</organism>
<evidence type="ECO:0000313" key="1">
    <source>
        <dbReference type="EMBL" id="SAL15624.1"/>
    </source>
</evidence>
<gene>
    <name evidence="1" type="ORF">AWB69_00749</name>
</gene>
<name>A0A158F788_9BURK</name>